<feature type="non-terminal residue" evidence="2">
    <location>
        <position position="1"/>
    </location>
</feature>
<proteinExistence type="predicted"/>
<name>A0AAV5TRW2_9BILA</name>
<feature type="non-terminal residue" evidence="2">
    <location>
        <position position="103"/>
    </location>
</feature>
<reference evidence="2" key="1">
    <citation type="submission" date="2023-10" db="EMBL/GenBank/DDBJ databases">
        <title>Genome assembly of Pristionchus species.</title>
        <authorList>
            <person name="Yoshida K."/>
            <person name="Sommer R.J."/>
        </authorList>
    </citation>
    <scope>NUCLEOTIDE SEQUENCE</scope>
    <source>
        <strain evidence="2">RS0144</strain>
    </source>
</reference>
<feature type="transmembrane region" description="Helical" evidence="1">
    <location>
        <begin position="74"/>
        <end position="91"/>
    </location>
</feature>
<organism evidence="2 3">
    <name type="scientific">Pristionchus entomophagus</name>
    <dbReference type="NCBI Taxonomy" id="358040"/>
    <lineage>
        <taxon>Eukaryota</taxon>
        <taxon>Metazoa</taxon>
        <taxon>Ecdysozoa</taxon>
        <taxon>Nematoda</taxon>
        <taxon>Chromadorea</taxon>
        <taxon>Rhabditida</taxon>
        <taxon>Rhabditina</taxon>
        <taxon>Diplogasteromorpha</taxon>
        <taxon>Diplogasteroidea</taxon>
        <taxon>Neodiplogasteridae</taxon>
        <taxon>Pristionchus</taxon>
    </lineage>
</organism>
<keyword evidence="3" id="KW-1185">Reference proteome</keyword>
<protein>
    <recommendedName>
        <fullName evidence="4">G protein-coupled receptor</fullName>
    </recommendedName>
</protein>
<evidence type="ECO:0000313" key="3">
    <source>
        <dbReference type="Proteomes" id="UP001432027"/>
    </source>
</evidence>
<evidence type="ECO:0000313" key="2">
    <source>
        <dbReference type="EMBL" id="GMS97199.1"/>
    </source>
</evidence>
<sequence>LPGLLVSFQPTFLSMKLVHNWISQTFLSSITCSSLHASSTTTVSRHLRSRIGHLPLILFVPLTALRNADDIADNFFQIRYFFTSSICYYFLTKKRLRVRSKSL</sequence>
<evidence type="ECO:0000256" key="1">
    <source>
        <dbReference type="SAM" id="Phobius"/>
    </source>
</evidence>
<keyword evidence="1" id="KW-1133">Transmembrane helix</keyword>
<dbReference type="Proteomes" id="UP001432027">
    <property type="component" value="Unassembled WGS sequence"/>
</dbReference>
<accession>A0AAV5TRW2</accession>
<keyword evidence="1" id="KW-0472">Membrane</keyword>
<evidence type="ECO:0008006" key="4">
    <source>
        <dbReference type="Google" id="ProtNLM"/>
    </source>
</evidence>
<comment type="caution">
    <text evidence="2">The sequence shown here is derived from an EMBL/GenBank/DDBJ whole genome shotgun (WGS) entry which is preliminary data.</text>
</comment>
<dbReference type="AlphaFoldDB" id="A0AAV5TRW2"/>
<gene>
    <name evidence="2" type="ORF">PENTCL1PPCAC_19374</name>
</gene>
<keyword evidence="1" id="KW-0812">Transmembrane</keyword>
<dbReference type="EMBL" id="BTSX01000004">
    <property type="protein sequence ID" value="GMS97199.1"/>
    <property type="molecule type" value="Genomic_DNA"/>
</dbReference>